<feature type="binding site" evidence="3">
    <location>
        <position position="141"/>
    </location>
    <ligand>
        <name>substrate</name>
    </ligand>
</feature>
<evidence type="ECO:0000256" key="3">
    <source>
        <dbReference type="PIRSR" id="PIRSR605511-2"/>
    </source>
</evidence>
<dbReference type="Proteomes" id="UP000791440">
    <property type="component" value="Unassembled WGS sequence"/>
</dbReference>
<evidence type="ECO:0000256" key="1">
    <source>
        <dbReference type="ARBA" id="ARBA00008853"/>
    </source>
</evidence>
<evidence type="ECO:0000256" key="2">
    <source>
        <dbReference type="PIRSR" id="PIRSR605511-1"/>
    </source>
</evidence>
<evidence type="ECO:0000256" key="4">
    <source>
        <dbReference type="SAM" id="SignalP"/>
    </source>
</evidence>
<keyword evidence="3" id="KW-0862">Zinc</keyword>
<feature type="binding site" evidence="3">
    <location>
        <position position="246"/>
    </location>
    <ligand>
        <name>a divalent metal cation</name>
        <dbReference type="ChEBI" id="CHEBI:60240"/>
    </ligand>
</feature>
<keyword evidence="3" id="KW-0479">Metal-binding</keyword>
<organism evidence="6 7">
    <name type="scientific">Manduca sexta</name>
    <name type="common">Tobacco hawkmoth</name>
    <name type="synonym">Tobacco hornworm</name>
    <dbReference type="NCBI Taxonomy" id="7130"/>
    <lineage>
        <taxon>Eukaryota</taxon>
        <taxon>Metazoa</taxon>
        <taxon>Ecdysozoa</taxon>
        <taxon>Arthropoda</taxon>
        <taxon>Hexapoda</taxon>
        <taxon>Insecta</taxon>
        <taxon>Pterygota</taxon>
        <taxon>Neoptera</taxon>
        <taxon>Endopterygota</taxon>
        <taxon>Lepidoptera</taxon>
        <taxon>Glossata</taxon>
        <taxon>Ditrysia</taxon>
        <taxon>Bombycoidea</taxon>
        <taxon>Sphingidae</taxon>
        <taxon>Sphinginae</taxon>
        <taxon>Sphingini</taxon>
        <taxon>Manduca</taxon>
    </lineage>
</organism>
<dbReference type="GO" id="GO:0019853">
    <property type="term" value="P:L-ascorbic acid biosynthetic process"/>
    <property type="evidence" value="ECO:0007669"/>
    <property type="project" value="TreeGrafter"/>
</dbReference>
<dbReference type="Gene3D" id="2.120.10.30">
    <property type="entry name" value="TolB, C-terminal domain"/>
    <property type="match status" value="1"/>
</dbReference>
<dbReference type="InterPro" id="IPR013658">
    <property type="entry name" value="SGL"/>
</dbReference>
<feature type="active site" description="Proton donor/acceptor" evidence="2">
    <location>
        <position position="246"/>
    </location>
</feature>
<reference evidence="6" key="1">
    <citation type="journal article" date="2016" name="Insect Biochem. Mol. Biol.">
        <title>Multifaceted biological insights from a draft genome sequence of the tobacco hornworm moth, Manduca sexta.</title>
        <authorList>
            <person name="Kanost M.R."/>
            <person name="Arrese E.L."/>
            <person name="Cao X."/>
            <person name="Chen Y.R."/>
            <person name="Chellapilla S."/>
            <person name="Goldsmith M.R."/>
            <person name="Grosse-Wilde E."/>
            <person name="Heckel D.G."/>
            <person name="Herndon N."/>
            <person name="Jiang H."/>
            <person name="Papanicolaou A."/>
            <person name="Qu J."/>
            <person name="Soulages J.L."/>
            <person name="Vogel H."/>
            <person name="Walters J."/>
            <person name="Waterhouse R.M."/>
            <person name="Ahn S.J."/>
            <person name="Almeida F.C."/>
            <person name="An C."/>
            <person name="Aqrawi P."/>
            <person name="Bretschneider A."/>
            <person name="Bryant W.B."/>
            <person name="Bucks S."/>
            <person name="Chao H."/>
            <person name="Chevignon G."/>
            <person name="Christen J.M."/>
            <person name="Clarke D.F."/>
            <person name="Dittmer N.T."/>
            <person name="Ferguson L.C.F."/>
            <person name="Garavelou S."/>
            <person name="Gordon K.H.J."/>
            <person name="Gunaratna R.T."/>
            <person name="Han Y."/>
            <person name="Hauser F."/>
            <person name="He Y."/>
            <person name="Heidel-Fischer H."/>
            <person name="Hirsh A."/>
            <person name="Hu Y."/>
            <person name="Jiang H."/>
            <person name="Kalra D."/>
            <person name="Klinner C."/>
            <person name="Konig C."/>
            <person name="Kovar C."/>
            <person name="Kroll A.R."/>
            <person name="Kuwar S.S."/>
            <person name="Lee S.L."/>
            <person name="Lehman R."/>
            <person name="Li K."/>
            <person name="Li Z."/>
            <person name="Liang H."/>
            <person name="Lovelace S."/>
            <person name="Lu Z."/>
            <person name="Mansfield J.H."/>
            <person name="McCulloch K.J."/>
            <person name="Mathew T."/>
            <person name="Morton B."/>
            <person name="Muzny D.M."/>
            <person name="Neunemann D."/>
            <person name="Ongeri F."/>
            <person name="Pauchet Y."/>
            <person name="Pu L.L."/>
            <person name="Pyrousis I."/>
            <person name="Rao X.J."/>
            <person name="Redding A."/>
            <person name="Roesel C."/>
            <person name="Sanchez-Gracia A."/>
            <person name="Schaack S."/>
            <person name="Shukla A."/>
            <person name="Tetreau G."/>
            <person name="Wang Y."/>
            <person name="Xiong G.H."/>
            <person name="Traut W."/>
            <person name="Walsh T.K."/>
            <person name="Worley K.C."/>
            <person name="Wu D."/>
            <person name="Wu W."/>
            <person name="Wu Y.Q."/>
            <person name="Zhang X."/>
            <person name="Zou Z."/>
            <person name="Zucker H."/>
            <person name="Briscoe A.D."/>
            <person name="Burmester T."/>
            <person name="Clem R.J."/>
            <person name="Feyereisen R."/>
            <person name="Grimmelikhuijzen C.J.P."/>
            <person name="Hamodrakas S.J."/>
            <person name="Hansson B.S."/>
            <person name="Huguet E."/>
            <person name="Jermiin L.S."/>
            <person name="Lan Q."/>
            <person name="Lehman H.K."/>
            <person name="Lorenzen M."/>
            <person name="Merzendorfer H."/>
            <person name="Michalopoulos I."/>
            <person name="Morton D.B."/>
            <person name="Muthukrishnan S."/>
            <person name="Oakeshott J.G."/>
            <person name="Palmer W."/>
            <person name="Park Y."/>
            <person name="Passarelli A.L."/>
            <person name="Rozas J."/>
            <person name="Schwartz L.M."/>
            <person name="Smith W."/>
            <person name="Southgate A."/>
            <person name="Vilcinskas A."/>
            <person name="Vogt R."/>
            <person name="Wang P."/>
            <person name="Werren J."/>
            <person name="Yu X.Q."/>
            <person name="Zhou J.J."/>
            <person name="Brown S.J."/>
            <person name="Scherer S.E."/>
            <person name="Richards S."/>
            <person name="Blissard G.W."/>
        </authorList>
    </citation>
    <scope>NUCLEOTIDE SEQUENCE</scope>
</reference>
<name>A0A921ZGF2_MANSE</name>
<feature type="signal peptide" evidence="4">
    <location>
        <begin position="1"/>
        <end position="20"/>
    </location>
</feature>
<sequence>MRVGFVVSLCLWVCTRSARAANSQESQTNYRISMVSSPENPTNPAIFVHAESPVWDPEQQSLLFVDVSKQNVHRLDYTTGKIYTKHIGYGKVNMVSLVSGTRRLLVAVRSALYLLDLEVAGDSAIRLITTVDRGLPDNVINEGKPDAIGRIWAGTKGPQTGDDVVPDKAAFYSLEQEGIIYPRVQLKPVSISNGLTWSLNNTVMYYIDSPTQKIEAFDFDLQKGELSARRTILDISNYGYEDAIPDGMTIDSRGHLWVALMFGGAVLHINPDSRQLLYGYKLPVSRVTSVCWGGPNLDELFVTTSRDNVDAKLEPLGGAIFTIRDTGSRGVAPNTFRFDNADYY</sequence>
<keyword evidence="7" id="KW-1185">Reference proteome</keyword>
<protein>
    <recommendedName>
        <fullName evidence="5">SMP-30/Gluconolactonase/LRE-like region domain-containing protein</fullName>
    </recommendedName>
</protein>
<reference evidence="6" key="2">
    <citation type="submission" date="2020-12" db="EMBL/GenBank/DDBJ databases">
        <authorList>
            <person name="Kanost M."/>
        </authorList>
    </citation>
    <scope>NUCLEOTIDE SEQUENCE</scope>
</reference>
<dbReference type="GO" id="GO:0004341">
    <property type="term" value="F:gluconolactonase activity"/>
    <property type="evidence" value="ECO:0007669"/>
    <property type="project" value="TreeGrafter"/>
</dbReference>
<dbReference type="PANTHER" id="PTHR10907">
    <property type="entry name" value="REGUCALCIN"/>
    <property type="match status" value="1"/>
</dbReference>
<gene>
    <name evidence="6" type="ORF">O3G_MSEX010363</name>
</gene>
<comment type="cofactor">
    <cofactor evidence="3">
        <name>Zn(2+)</name>
        <dbReference type="ChEBI" id="CHEBI:29105"/>
    </cofactor>
    <text evidence="3">Binds 1 divalent metal cation per subunit.</text>
</comment>
<dbReference type="GO" id="GO:0005509">
    <property type="term" value="F:calcium ion binding"/>
    <property type="evidence" value="ECO:0007669"/>
    <property type="project" value="TreeGrafter"/>
</dbReference>
<evidence type="ECO:0000313" key="7">
    <source>
        <dbReference type="Proteomes" id="UP000791440"/>
    </source>
</evidence>
<dbReference type="PANTHER" id="PTHR10907:SF47">
    <property type="entry name" value="REGUCALCIN"/>
    <property type="match status" value="1"/>
</dbReference>
<evidence type="ECO:0000313" key="6">
    <source>
        <dbReference type="EMBL" id="KAG6457528.1"/>
    </source>
</evidence>
<accession>A0A921ZGF2</accession>
<feature type="binding site" evidence="3">
    <location>
        <position position="51"/>
    </location>
    <ligand>
        <name>a divalent metal cation</name>
        <dbReference type="ChEBI" id="CHEBI:60240"/>
    </ligand>
</feature>
<keyword evidence="4" id="KW-0732">Signal</keyword>
<comment type="caution">
    <text evidence="6">The sequence shown here is derived from an EMBL/GenBank/DDBJ whole genome shotgun (WGS) entry which is preliminary data.</text>
</comment>
<evidence type="ECO:0000259" key="5">
    <source>
        <dbReference type="Pfam" id="PF08450"/>
    </source>
</evidence>
<dbReference type="EMBL" id="JH668550">
    <property type="protein sequence ID" value="KAG6457528.1"/>
    <property type="molecule type" value="Genomic_DNA"/>
</dbReference>
<dbReference type="AlphaFoldDB" id="A0A921ZGF2"/>
<dbReference type="OrthoDB" id="423498at2759"/>
<dbReference type="Pfam" id="PF08450">
    <property type="entry name" value="SGL"/>
    <property type="match status" value="1"/>
</dbReference>
<feature type="domain" description="SMP-30/Gluconolactonase/LRE-like region" evidence="5">
    <location>
        <begin position="50"/>
        <end position="305"/>
    </location>
</feature>
<comment type="similarity">
    <text evidence="1">Belongs to the SMP-30/CGR1 family.</text>
</comment>
<feature type="chain" id="PRO_5038002121" description="SMP-30/Gluconolactonase/LRE-like region domain-containing protein" evidence="4">
    <location>
        <begin position="21"/>
        <end position="344"/>
    </location>
</feature>
<proteinExistence type="inferred from homology"/>
<dbReference type="SUPFAM" id="SSF63829">
    <property type="entry name" value="Calcium-dependent phosphotriesterase"/>
    <property type="match status" value="1"/>
</dbReference>
<dbReference type="PRINTS" id="PR01790">
    <property type="entry name" value="SMP30FAMILY"/>
</dbReference>
<dbReference type="InterPro" id="IPR011042">
    <property type="entry name" value="6-blade_b-propeller_TolB-like"/>
</dbReference>
<dbReference type="InterPro" id="IPR005511">
    <property type="entry name" value="SMP-30"/>
</dbReference>
<feature type="binding site" evidence="3">
    <location>
        <position position="193"/>
    </location>
    <ligand>
        <name>a divalent metal cation</name>
        <dbReference type="ChEBI" id="CHEBI:60240"/>
    </ligand>
</feature>